<dbReference type="Proteomes" id="UP001194746">
    <property type="component" value="Unassembled WGS sequence"/>
</dbReference>
<evidence type="ECO:0000313" key="2">
    <source>
        <dbReference type="Proteomes" id="UP001194746"/>
    </source>
</evidence>
<name>A0AAD4CG06_ASPNN</name>
<organism evidence="1 2">
    <name type="scientific">Aspergillus nanangensis</name>
    <dbReference type="NCBI Taxonomy" id="2582783"/>
    <lineage>
        <taxon>Eukaryota</taxon>
        <taxon>Fungi</taxon>
        <taxon>Dikarya</taxon>
        <taxon>Ascomycota</taxon>
        <taxon>Pezizomycotina</taxon>
        <taxon>Eurotiomycetes</taxon>
        <taxon>Eurotiomycetidae</taxon>
        <taxon>Eurotiales</taxon>
        <taxon>Aspergillaceae</taxon>
        <taxon>Aspergillus</taxon>
        <taxon>Aspergillus subgen. Circumdati</taxon>
    </lineage>
</organism>
<gene>
    <name evidence="1" type="ORF">FE257_012303</name>
</gene>
<dbReference type="AlphaFoldDB" id="A0AAD4CG06"/>
<proteinExistence type="predicted"/>
<reference evidence="1" key="2">
    <citation type="submission" date="2020-02" db="EMBL/GenBank/DDBJ databases">
        <authorList>
            <person name="Gilchrist C.L.M."/>
            <person name="Chooi Y.-H."/>
        </authorList>
    </citation>
    <scope>NUCLEOTIDE SEQUENCE</scope>
    <source>
        <strain evidence="1">MST-FP2251</strain>
    </source>
</reference>
<keyword evidence="2" id="KW-1185">Reference proteome</keyword>
<accession>A0AAD4CG06</accession>
<comment type="caution">
    <text evidence="1">The sequence shown here is derived from an EMBL/GenBank/DDBJ whole genome shotgun (WGS) entry which is preliminary data.</text>
</comment>
<dbReference type="EMBL" id="VCAU01000088">
    <property type="protein sequence ID" value="KAF9885831.1"/>
    <property type="molecule type" value="Genomic_DNA"/>
</dbReference>
<evidence type="ECO:0000313" key="1">
    <source>
        <dbReference type="EMBL" id="KAF9885831.1"/>
    </source>
</evidence>
<reference evidence="1" key="1">
    <citation type="journal article" date="2019" name="Beilstein J. Org. Chem.">
        <title>Nanangenines: drimane sesquiterpenoids as the dominant metabolite cohort of a novel Australian fungus, Aspergillus nanangensis.</title>
        <authorList>
            <person name="Lacey H.J."/>
            <person name="Gilchrist C.L.M."/>
            <person name="Crombie A."/>
            <person name="Kalaitzis J.A."/>
            <person name="Vuong D."/>
            <person name="Rutledge P.J."/>
            <person name="Turner P."/>
            <person name="Pitt J.I."/>
            <person name="Lacey E."/>
            <person name="Chooi Y.H."/>
            <person name="Piggott A.M."/>
        </authorList>
    </citation>
    <scope>NUCLEOTIDE SEQUENCE</scope>
    <source>
        <strain evidence="1">MST-FP2251</strain>
    </source>
</reference>
<protein>
    <submittedName>
        <fullName evidence="1">Uncharacterized protein</fullName>
    </submittedName>
</protein>
<sequence>MDPFSQLPPELIRQIIQSTDDFVGLESLLSASPRVSHVFQASPHSLLQDVVTSNPMTTTPKIQKLFWNIARIHKPPPVQCTSLDDYILLTTTPRESPSPSPPSSMVVSAHLARLMIQIAAQTQRLACLCLSTLQRNFVAAVGASSTDSLASEGGGTLSGSCRASKASEPFWWIEEYRVYWSLWHLRHYSDLRKAVEVLSPARHDPQTRWSWPLNSIERLDAYGVWNEIHGFVAEWIWSVAVGLEECGLRSSSESGGREELPLDDRERFLNETTVPFFESFDLPQTSSSQDTAFKHVWCPPPVPDETPITRAWRGGLQRCGEPTGQTMLYRSHALMLTRMRPAVVDMMEIQPYRRLGVLLWTTWRMYSVGLFPNNRPERTPAPNGGFLEVNRKRVTAVRDMQSRWLVLVGKPPLE</sequence>